<feature type="compositionally biased region" description="Basic and acidic residues" evidence="1">
    <location>
        <begin position="258"/>
        <end position="273"/>
    </location>
</feature>
<dbReference type="GO" id="GO:0031011">
    <property type="term" value="C:Ino80 complex"/>
    <property type="evidence" value="ECO:0007669"/>
    <property type="project" value="InterPro"/>
</dbReference>
<dbReference type="Pfam" id="PF24244">
    <property type="entry name" value="Iec3-like_M"/>
    <property type="match status" value="1"/>
</dbReference>
<dbReference type="RefSeq" id="XP_033678713.1">
    <property type="nucleotide sequence ID" value="XM_033830007.1"/>
</dbReference>
<feature type="region of interest" description="Disordered" evidence="1">
    <location>
        <begin position="256"/>
        <end position="362"/>
    </location>
</feature>
<proteinExistence type="predicted"/>
<evidence type="ECO:0000313" key="4">
    <source>
        <dbReference type="EMBL" id="KAF2243709.1"/>
    </source>
</evidence>
<gene>
    <name evidence="4" type="ORF">BU26DRAFT_523298</name>
</gene>
<feature type="region of interest" description="Disordered" evidence="1">
    <location>
        <begin position="1"/>
        <end position="37"/>
    </location>
</feature>
<feature type="domain" description="INO80 complex subunit 3 N-terminal" evidence="2">
    <location>
        <begin position="33"/>
        <end position="99"/>
    </location>
</feature>
<protein>
    <recommendedName>
        <fullName evidence="6">IEC3 subunit of the Ino80 complex, chromatin re-modelling-domain-containing protein</fullName>
    </recommendedName>
</protein>
<dbReference type="Proteomes" id="UP000800094">
    <property type="component" value="Unassembled WGS sequence"/>
</dbReference>
<name>A0A6A6I0N6_9PLEO</name>
<reference evidence="4" key="1">
    <citation type="journal article" date="2020" name="Stud. Mycol.">
        <title>101 Dothideomycetes genomes: a test case for predicting lifestyles and emergence of pathogens.</title>
        <authorList>
            <person name="Haridas S."/>
            <person name="Albert R."/>
            <person name="Binder M."/>
            <person name="Bloem J."/>
            <person name="Labutti K."/>
            <person name="Salamov A."/>
            <person name="Andreopoulos B."/>
            <person name="Baker S."/>
            <person name="Barry K."/>
            <person name="Bills G."/>
            <person name="Bluhm B."/>
            <person name="Cannon C."/>
            <person name="Castanera R."/>
            <person name="Culley D."/>
            <person name="Daum C."/>
            <person name="Ezra D."/>
            <person name="Gonzalez J."/>
            <person name="Henrissat B."/>
            <person name="Kuo A."/>
            <person name="Liang C."/>
            <person name="Lipzen A."/>
            <person name="Lutzoni F."/>
            <person name="Magnuson J."/>
            <person name="Mondo S."/>
            <person name="Nolan M."/>
            <person name="Ohm R."/>
            <person name="Pangilinan J."/>
            <person name="Park H.-J."/>
            <person name="Ramirez L."/>
            <person name="Alfaro M."/>
            <person name="Sun H."/>
            <person name="Tritt A."/>
            <person name="Yoshinaga Y."/>
            <person name="Zwiers L.-H."/>
            <person name="Turgeon B."/>
            <person name="Goodwin S."/>
            <person name="Spatafora J."/>
            <person name="Crous P."/>
            <person name="Grigoriev I."/>
        </authorList>
    </citation>
    <scope>NUCLEOTIDE SEQUENCE</scope>
    <source>
        <strain evidence="4">CBS 122368</strain>
    </source>
</reference>
<evidence type="ECO:0000259" key="3">
    <source>
        <dbReference type="Pfam" id="PF24244"/>
    </source>
</evidence>
<dbReference type="AlphaFoldDB" id="A0A6A6I0N6"/>
<feature type="domain" description="INO80 complex subunit 3-like middle region" evidence="3">
    <location>
        <begin position="158"/>
        <end position="261"/>
    </location>
</feature>
<dbReference type="Pfam" id="PF14612">
    <property type="entry name" value="Ino80_Iec3"/>
    <property type="match status" value="1"/>
</dbReference>
<evidence type="ECO:0008006" key="6">
    <source>
        <dbReference type="Google" id="ProtNLM"/>
    </source>
</evidence>
<dbReference type="GeneID" id="54583337"/>
<organism evidence="4 5">
    <name type="scientific">Trematosphaeria pertusa</name>
    <dbReference type="NCBI Taxonomy" id="390896"/>
    <lineage>
        <taxon>Eukaryota</taxon>
        <taxon>Fungi</taxon>
        <taxon>Dikarya</taxon>
        <taxon>Ascomycota</taxon>
        <taxon>Pezizomycotina</taxon>
        <taxon>Dothideomycetes</taxon>
        <taxon>Pleosporomycetidae</taxon>
        <taxon>Pleosporales</taxon>
        <taxon>Massarineae</taxon>
        <taxon>Trematosphaeriaceae</taxon>
        <taxon>Trematosphaeria</taxon>
    </lineage>
</organism>
<dbReference type="EMBL" id="ML987204">
    <property type="protein sequence ID" value="KAF2243709.1"/>
    <property type="molecule type" value="Genomic_DNA"/>
</dbReference>
<accession>A0A6A6I0N6</accession>
<keyword evidence="5" id="KW-1185">Reference proteome</keyword>
<evidence type="ECO:0000259" key="2">
    <source>
        <dbReference type="Pfam" id="PF14612"/>
    </source>
</evidence>
<dbReference type="InterPro" id="IPR032742">
    <property type="entry name" value="Iec3_N"/>
</dbReference>
<evidence type="ECO:0000256" key="1">
    <source>
        <dbReference type="SAM" id="MobiDB-lite"/>
    </source>
</evidence>
<dbReference type="GO" id="GO:0006338">
    <property type="term" value="P:chromatin remodeling"/>
    <property type="evidence" value="ECO:0007669"/>
    <property type="project" value="InterPro"/>
</dbReference>
<evidence type="ECO:0000313" key="5">
    <source>
        <dbReference type="Proteomes" id="UP000800094"/>
    </source>
</evidence>
<dbReference type="InterPro" id="IPR055449">
    <property type="entry name" value="Iec3-like_M"/>
</dbReference>
<sequence length="362" mass="40150">MATEAEPRPEGQPHTDAHPDTPADSAQKPPVKRSWRRKYRKMRAKFEETMAASNQLIMDEWKTQALARRLQEQNDQILDLLLDMNDTKRLPANLRVDLRELSEADAALPSLEADPDPDAIQRRLHELRTDLSNELITPEEYAHRADQLHNSHIQTIRTLASLEAQVPHTTEPPEPPIEGIDLTDQAPGHMSPAHEEEYLLAMDVALADPNVYNPNNHDGRPLRVVPTQPVPTEKDLTVRNPDSVYNWLRKNQPQVFLQDKDPQHPENLSEKSAARPGNTGGRAGKRQSAVSGTPGPRTDHDDDDFIAESGTGKGRRGKGGDEDAAYRPKGGTSRPGKRKRDGEDTGAKGGRKKNRASGGTGN</sequence>
<feature type="region of interest" description="Disordered" evidence="1">
    <location>
        <begin position="211"/>
        <end position="238"/>
    </location>
</feature>
<dbReference type="OrthoDB" id="4095124at2759"/>
<feature type="compositionally biased region" description="Basic and acidic residues" evidence="1">
    <location>
        <begin position="1"/>
        <end position="21"/>
    </location>
</feature>